<keyword evidence="8" id="KW-1185">Reference proteome</keyword>
<dbReference type="GO" id="GO:0004553">
    <property type="term" value="F:hydrolase activity, hydrolyzing O-glycosyl compounds"/>
    <property type="evidence" value="ECO:0007669"/>
    <property type="project" value="InterPro"/>
</dbReference>
<dbReference type="SUPFAM" id="SSF51011">
    <property type="entry name" value="Glycosyl hydrolase domain"/>
    <property type="match status" value="1"/>
</dbReference>
<dbReference type="PANTHER" id="PTHR12631:SF8">
    <property type="entry name" value="ALPHA-L-IDURONIDASE"/>
    <property type="match status" value="1"/>
</dbReference>
<dbReference type="Gene3D" id="2.60.40.1500">
    <property type="entry name" value="Glycosyl hydrolase domain, family 39"/>
    <property type="match status" value="1"/>
</dbReference>
<dbReference type="InterPro" id="IPR049166">
    <property type="entry name" value="GH39_cat"/>
</dbReference>
<gene>
    <name evidence="7" type="ORF">HHL09_09580</name>
</gene>
<reference evidence="7 8" key="1">
    <citation type="submission" date="2020-04" db="EMBL/GenBank/DDBJ databases">
        <title>Luteolibacter sp. G-1-1-1 isolated from soil.</title>
        <authorList>
            <person name="Dahal R.H."/>
        </authorList>
    </citation>
    <scope>NUCLEOTIDE SEQUENCE [LARGE SCALE GENOMIC DNA]</scope>
    <source>
        <strain evidence="7 8">G-1-1-1</strain>
    </source>
</reference>
<feature type="active site" description="Proton donor" evidence="4">
    <location>
        <position position="199"/>
    </location>
</feature>
<evidence type="ECO:0000313" key="8">
    <source>
        <dbReference type="Proteomes" id="UP000501812"/>
    </source>
</evidence>
<proteinExistence type="inferred from homology"/>
<accession>A0A858RIZ0</accession>
<dbReference type="KEGG" id="luo:HHL09_09580"/>
<name>A0A858RIZ0_9BACT</name>
<evidence type="ECO:0000256" key="2">
    <source>
        <dbReference type="ARBA" id="ARBA00022801"/>
    </source>
</evidence>
<dbReference type="SUPFAM" id="SSF51445">
    <property type="entry name" value="(Trans)glycosidases"/>
    <property type="match status" value="1"/>
</dbReference>
<dbReference type="AlphaFoldDB" id="A0A858RIZ0"/>
<comment type="similarity">
    <text evidence="1">Belongs to the glycosyl hydrolase 39 family.</text>
</comment>
<dbReference type="EMBL" id="CP051774">
    <property type="protein sequence ID" value="QJE96023.1"/>
    <property type="molecule type" value="Genomic_DNA"/>
</dbReference>
<evidence type="ECO:0000256" key="3">
    <source>
        <dbReference type="ARBA" id="ARBA00023295"/>
    </source>
</evidence>
<organism evidence="7 8">
    <name type="scientific">Luteolibacter luteus</name>
    <dbReference type="NCBI Taxonomy" id="2728835"/>
    <lineage>
        <taxon>Bacteria</taxon>
        <taxon>Pseudomonadati</taxon>
        <taxon>Verrucomicrobiota</taxon>
        <taxon>Verrucomicrobiia</taxon>
        <taxon>Verrucomicrobiales</taxon>
        <taxon>Verrucomicrobiaceae</taxon>
        <taxon>Luteolibacter</taxon>
    </lineage>
</organism>
<sequence>MTSKTLALLLLAGSAMAESFPVTIRVDAARPGAELKPIWRFFGADEPNYAYMKNGDELLGHLGSMKPKEVFFRAHSLLVTGDGTPALKWGSTNAYTEDAQGKPVYDWTIVDRIFDTYLKNGVRPYVQIGFMPEALSVKPEPYRHHWTPLAKYDDIYTGWAYPPKDWAKWEELVYQWARHSAEKYGKDEVLKWYWETWNEPNIGYWRGSREEFFKLHDHAVRAVRRAIPEAKVGGPDLAGGAGGDFLKAFLDHCVKGKNLATGETGTPTDFISFHAKGQPKDVNGRVQMGIANQLRDIDGAFAVIARYPEFKDTPIVIGESDPEGCAACQGPNLAYRNGTMYSSYTAASFPRKLDLADKHGVNLEGALTWAFEFEDQPYFAGFRSLATNGIDKPVLNVFRMFSKMDGLRLPVASDSAVSLPDMLRSGVRGKPDVSALAAMKGKKMTVLVWHYHDDDLRGPDAEVRVDLLGAPKGLPKVKRYLVDETHSNSFTAWQAMGSPQQPTAQQITELEDACKLAELKEEPRFIEEENLSAVMLTLPRQGVTLLEMEWE</sequence>
<keyword evidence="3" id="KW-0326">Glycosidase</keyword>
<evidence type="ECO:0000256" key="4">
    <source>
        <dbReference type="PIRSR" id="PIRSR600514-1"/>
    </source>
</evidence>
<evidence type="ECO:0000256" key="1">
    <source>
        <dbReference type="ARBA" id="ARBA00008875"/>
    </source>
</evidence>
<dbReference type="InterPro" id="IPR051923">
    <property type="entry name" value="Glycosyl_Hydrolase_39"/>
</dbReference>
<dbReference type="GO" id="GO:0005975">
    <property type="term" value="P:carbohydrate metabolic process"/>
    <property type="evidence" value="ECO:0007669"/>
    <property type="project" value="InterPro"/>
</dbReference>
<dbReference type="InterPro" id="IPR000514">
    <property type="entry name" value="Glyco_hydro_39"/>
</dbReference>
<dbReference type="Pfam" id="PF01229">
    <property type="entry name" value="Glyco_hydro_39"/>
    <property type="match status" value="1"/>
</dbReference>
<keyword evidence="5" id="KW-0732">Signal</keyword>
<dbReference type="InterPro" id="IPR017853">
    <property type="entry name" value="GH"/>
</dbReference>
<keyword evidence="2" id="KW-0378">Hydrolase</keyword>
<evidence type="ECO:0000256" key="5">
    <source>
        <dbReference type="SAM" id="SignalP"/>
    </source>
</evidence>
<protein>
    <submittedName>
        <fullName evidence="7">Beta-xylosidase</fullName>
    </submittedName>
</protein>
<dbReference type="Proteomes" id="UP000501812">
    <property type="component" value="Chromosome"/>
</dbReference>
<dbReference type="PRINTS" id="PR00745">
    <property type="entry name" value="GLHYDRLASE39"/>
</dbReference>
<dbReference type="PANTHER" id="PTHR12631">
    <property type="entry name" value="ALPHA-L-IDURONIDASE"/>
    <property type="match status" value="1"/>
</dbReference>
<evidence type="ECO:0000259" key="6">
    <source>
        <dbReference type="Pfam" id="PF01229"/>
    </source>
</evidence>
<feature type="domain" description="Glycosyl hydrolases family 39 N-terminal catalytic" evidence="6">
    <location>
        <begin position="23"/>
        <end position="515"/>
    </location>
</feature>
<feature type="signal peptide" evidence="5">
    <location>
        <begin position="1"/>
        <end position="17"/>
    </location>
</feature>
<feature type="chain" id="PRO_5032654265" evidence="5">
    <location>
        <begin position="18"/>
        <end position="551"/>
    </location>
</feature>
<dbReference type="RefSeq" id="WP_169454336.1">
    <property type="nucleotide sequence ID" value="NZ_CP051774.1"/>
</dbReference>
<dbReference type="Gene3D" id="3.20.20.80">
    <property type="entry name" value="Glycosidases"/>
    <property type="match status" value="1"/>
</dbReference>
<evidence type="ECO:0000313" key="7">
    <source>
        <dbReference type="EMBL" id="QJE96023.1"/>
    </source>
</evidence>